<evidence type="ECO:0000313" key="2">
    <source>
        <dbReference type="EMBL" id="CAD7234596.1"/>
    </source>
</evidence>
<dbReference type="OrthoDB" id="2115692at2759"/>
<dbReference type="Gene3D" id="3.40.630.30">
    <property type="match status" value="1"/>
</dbReference>
<sequence>MLKGLTNVLRTTGLELQRQNPHWFLGFLRCASTNGASTIEYRPPESRDFEPTLELLKHVFTTREPITMGLHVDKADFESWAPRAVDEMFQQHVSLVARDTSTDLLVGFQLSEIETPNSTTGFNAVAQRCHNPRFQKLFRLLKDLDRLADPYNRFGVDKLFRLRMIAVHDDYLKQGIGKELFKRSVDDVFPTSGCEMAVSECTGIQSQRLFRKNGFQAVAHIDYAYYTVDGDRMLDLIKVYPHSCVKFFARESTACFSQKLISNWGL</sequence>
<dbReference type="PANTHER" id="PTHR20905:SF1">
    <property type="entry name" value="AT07410P-RELATED"/>
    <property type="match status" value="1"/>
</dbReference>
<dbReference type="Pfam" id="PF00583">
    <property type="entry name" value="Acetyltransf_1"/>
    <property type="match status" value="1"/>
</dbReference>
<dbReference type="InterPro" id="IPR016181">
    <property type="entry name" value="Acyl_CoA_acyltransferase"/>
</dbReference>
<name>A0A7R8WML5_9CRUS</name>
<proteinExistence type="predicted"/>
<dbReference type="GO" id="GO:0008080">
    <property type="term" value="F:N-acetyltransferase activity"/>
    <property type="evidence" value="ECO:0007669"/>
    <property type="project" value="TreeGrafter"/>
</dbReference>
<accession>A0A7R8WML5</accession>
<dbReference type="AlphaFoldDB" id="A0A7R8WML5"/>
<reference evidence="2" key="1">
    <citation type="submission" date="2020-11" db="EMBL/GenBank/DDBJ databases">
        <authorList>
            <person name="Tran Van P."/>
        </authorList>
    </citation>
    <scope>NUCLEOTIDE SEQUENCE</scope>
</reference>
<dbReference type="SUPFAM" id="SSF55729">
    <property type="entry name" value="Acyl-CoA N-acyltransferases (Nat)"/>
    <property type="match status" value="1"/>
</dbReference>
<protein>
    <recommendedName>
        <fullName evidence="1">N-acetyltransferase domain-containing protein</fullName>
    </recommendedName>
</protein>
<dbReference type="PANTHER" id="PTHR20905">
    <property type="entry name" value="N-ACETYLTRANSFERASE-RELATED"/>
    <property type="match status" value="1"/>
</dbReference>
<feature type="domain" description="N-acetyltransferase" evidence="1">
    <location>
        <begin position="162"/>
        <end position="215"/>
    </location>
</feature>
<dbReference type="InterPro" id="IPR000182">
    <property type="entry name" value="GNAT_dom"/>
</dbReference>
<evidence type="ECO:0000259" key="1">
    <source>
        <dbReference type="Pfam" id="PF00583"/>
    </source>
</evidence>
<dbReference type="EMBL" id="OB669181">
    <property type="protein sequence ID" value="CAD7234596.1"/>
    <property type="molecule type" value="Genomic_DNA"/>
</dbReference>
<organism evidence="2">
    <name type="scientific">Cyprideis torosa</name>
    <dbReference type="NCBI Taxonomy" id="163714"/>
    <lineage>
        <taxon>Eukaryota</taxon>
        <taxon>Metazoa</taxon>
        <taxon>Ecdysozoa</taxon>
        <taxon>Arthropoda</taxon>
        <taxon>Crustacea</taxon>
        <taxon>Oligostraca</taxon>
        <taxon>Ostracoda</taxon>
        <taxon>Podocopa</taxon>
        <taxon>Podocopida</taxon>
        <taxon>Cytherocopina</taxon>
        <taxon>Cytheroidea</taxon>
        <taxon>Cytherideidae</taxon>
        <taxon>Cyprideis</taxon>
    </lineage>
</organism>
<gene>
    <name evidence="2" type="ORF">CTOB1V02_LOCUS12412</name>
</gene>